<dbReference type="Proteomes" id="UP000789901">
    <property type="component" value="Unassembled WGS sequence"/>
</dbReference>
<name>A0ABM8W213_GIGMA</name>
<feature type="compositionally biased region" description="Basic and acidic residues" evidence="1">
    <location>
        <begin position="71"/>
        <end position="80"/>
    </location>
</feature>
<proteinExistence type="predicted"/>
<comment type="caution">
    <text evidence="2">The sequence shown here is derived from an EMBL/GenBank/DDBJ whole genome shotgun (WGS) entry which is preliminary data.</text>
</comment>
<reference evidence="2 3" key="1">
    <citation type="submission" date="2021-06" db="EMBL/GenBank/DDBJ databases">
        <authorList>
            <person name="Kallberg Y."/>
            <person name="Tangrot J."/>
            <person name="Rosling A."/>
        </authorList>
    </citation>
    <scope>NUCLEOTIDE SEQUENCE [LARGE SCALE GENOMIC DNA]</scope>
    <source>
        <strain evidence="2 3">120-4 pot B 10/14</strain>
    </source>
</reference>
<sequence length="80" mass="9264">MFFKDSKREDFATTTLNLESEQACNKEPLYPTKQKKIMANALSQTEQRDTKIKETKKKTQNKALGKANLTAREEAKKNRK</sequence>
<evidence type="ECO:0000256" key="1">
    <source>
        <dbReference type="SAM" id="MobiDB-lite"/>
    </source>
</evidence>
<protein>
    <submittedName>
        <fullName evidence="2">34517_t:CDS:1</fullName>
    </submittedName>
</protein>
<gene>
    <name evidence="2" type="ORF">GMARGA_LOCUS2385</name>
</gene>
<dbReference type="EMBL" id="CAJVQB010000740">
    <property type="protein sequence ID" value="CAG8504887.1"/>
    <property type="molecule type" value="Genomic_DNA"/>
</dbReference>
<accession>A0ABM8W213</accession>
<evidence type="ECO:0000313" key="3">
    <source>
        <dbReference type="Proteomes" id="UP000789901"/>
    </source>
</evidence>
<organism evidence="2 3">
    <name type="scientific">Gigaspora margarita</name>
    <dbReference type="NCBI Taxonomy" id="4874"/>
    <lineage>
        <taxon>Eukaryota</taxon>
        <taxon>Fungi</taxon>
        <taxon>Fungi incertae sedis</taxon>
        <taxon>Mucoromycota</taxon>
        <taxon>Glomeromycotina</taxon>
        <taxon>Glomeromycetes</taxon>
        <taxon>Diversisporales</taxon>
        <taxon>Gigasporaceae</taxon>
        <taxon>Gigaspora</taxon>
    </lineage>
</organism>
<keyword evidence="3" id="KW-1185">Reference proteome</keyword>
<evidence type="ECO:0000313" key="2">
    <source>
        <dbReference type="EMBL" id="CAG8504887.1"/>
    </source>
</evidence>
<feature type="region of interest" description="Disordered" evidence="1">
    <location>
        <begin position="43"/>
        <end position="80"/>
    </location>
</feature>